<dbReference type="Proteomes" id="UP001597201">
    <property type="component" value="Unassembled WGS sequence"/>
</dbReference>
<dbReference type="InterPro" id="IPR001296">
    <property type="entry name" value="Glyco_trans_1"/>
</dbReference>
<dbReference type="EC" id="2.4.-.-" evidence="3"/>
<comment type="caution">
    <text evidence="3">The sequence shown here is derived from an EMBL/GenBank/DDBJ whole genome shotgun (WGS) entry which is preliminary data.</text>
</comment>
<dbReference type="SUPFAM" id="SSF53756">
    <property type="entry name" value="UDP-Glycosyltransferase/glycogen phosphorylase"/>
    <property type="match status" value="1"/>
</dbReference>
<feature type="domain" description="Glycosyltransferase subfamily 4-like N-terminal" evidence="2">
    <location>
        <begin position="17"/>
        <end position="191"/>
    </location>
</feature>
<evidence type="ECO:0000259" key="2">
    <source>
        <dbReference type="Pfam" id="PF13439"/>
    </source>
</evidence>
<evidence type="ECO:0000313" key="3">
    <source>
        <dbReference type="EMBL" id="MFD1315595.1"/>
    </source>
</evidence>
<dbReference type="Gene3D" id="3.40.50.2000">
    <property type="entry name" value="Glycogen Phosphorylase B"/>
    <property type="match status" value="2"/>
</dbReference>
<keyword evidence="3" id="KW-0808">Transferase</keyword>
<evidence type="ECO:0000259" key="1">
    <source>
        <dbReference type="Pfam" id="PF00534"/>
    </source>
</evidence>
<reference evidence="4" key="1">
    <citation type="journal article" date="2019" name="Int. J. Syst. Evol. Microbiol.">
        <title>The Global Catalogue of Microorganisms (GCM) 10K type strain sequencing project: providing services to taxonomists for standard genome sequencing and annotation.</title>
        <authorList>
            <consortium name="The Broad Institute Genomics Platform"/>
            <consortium name="The Broad Institute Genome Sequencing Center for Infectious Disease"/>
            <person name="Wu L."/>
            <person name="Ma J."/>
        </authorList>
    </citation>
    <scope>NUCLEOTIDE SEQUENCE [LARGE SCALE GENOMIC DNA]</scope>
    <source>
        <strain evidence="4">CCUG 61485</strain>
    </source>
</reference>
<feature type="domain" description="Glycosyl transferase family 1" evidence="1">
    <location>
        <begin position="204"/>
        <end position="371"/>
    </location>
</feature>
<keyword evidence="3" id="KW-0328">Glycosyltransferase</keyword>
<dbReference type="InterPro" id="IPR050194">
    <property type="entry name" value="Glycosyltransferase_grp1"/>
</dbReference>
<dbReference type="Pfam" id="PF13439">
    <property type="entry name" value="Glyco_transf_4"/>
    <property type="match status" value="1"/>
</dbReference>
<dbReference type="CDD" id="cd03801">
    <property type="entry name" value="GT4_PimA-like"/>
    <property type="match status" value="1"/>
</dbReference>
<dbReference type="InterPro" id="IPR028098">
    <property type="entry name" value="Glyco_trans_4-like_N"/>
</dbReference>
<dbReference type="PANTHER" id="PTHR45947:SF3">
    <property type="entry name" value="SULFOQUINOVOSYL TRANSFERASE SQD2"/>
    <property type="match status" value="1"/>
</dbReference>
<proteinExistence type="predicted"/>
<gene>
    <name evidence="3" type="ORF">ACFQ39_08215</name>
</gene>
<accession>A0ABW3Y3W2</accession>
<name>A0ABW3Y3W2_9FLAO</name>
<dbReference type="EMBL" id="JBHTMY010000003">
    <property type="protein sequence ID" value="MFD1315595.1"/>
    <property type="molecule type" value="Genomic_DNA"/>
</dbReference>
<dbReference type="GO" id="GO:0016757">
    <property type="term" value="F:glycosyltransferase activity"/>
    <property type="evidence" value="ECO:0007669"/>
    <property type="project" value="UniProtKB-KW"/>
</dbReference>
<dbReference type="PANTHER" id="PTHR45947">
    <property type="entry name" value="SULFOQUINOVOSYL TRANSFERASE SQD2"/>
    <property type="match status" value="1"/>
</dbReference>
<evidence type="ECO:0000313" key="4">
    <source>
        <dbReference type="Proteomes" id="UP001597201"/>
    </source>
</evidence>
<keyword evidence="4" id="KW-1185">Reference proteome</keyword>
<sequence>MKIGMILDKEFPPDPRVQNEAKSLIEHGHEVFLFCLESKNPIAEENVGGIRVRRYPTSKLMYKSSALAYDFPLYHRLIQKKIRHFLKNNLIEVIHIHDLPVANAVFDANKSFKLPVVLDLHENRPEIMRHYSFVNSGLGKYLISIERWKKAECKMAHLADGVFVVTEEAKTEISERCKIDENKISVLPNTVARDFFENVQFDNKIRERFSNDFMALYIGDTGLRRGLVSVIKSIPHVVEIIPNFKLVIVGKSSSDSDLKKVVEDLNLGDFVVFEGWKEPKTFQSYIAASSVCISPLLRNMHHDTTYANKIFQYMSQEKPVLVSDCLAQKNIVEEVVCGLVHREDDEMDIAEKLIWMYQNKQELNKMGLRGKAFVKDHFHWEITSKSMIDYYQKIKSPS</sequence>
<protein>
    <submittedName>
        <fullName evidence="3">Glycosyltransferase family 4 protein</fullName>
        <ecNumber evidence="3">2.4.-.-</ecNumber>
    </submittedName>
</protein>
<dbReference type="RefSeq" id="WP_377177918.1">
    <property type="nucleotide sequence ID" value="NZ_JBHTMY010000003.1"/>
</dbReference>
<dbReference type="Pfam" id="PF00534">
    <property type="entry name" value="Glycos_transf_1"/>
    <property type="match status" value="1"/>
</dbReference>
<organism evidence="3 4">
    <name type="scientific">Namhaeicola litoreus</name>
    <dbReference type="NCBI Taxonomy" id="1052145"/>
    <lineage>
        <taxon>Bacteria</taxon>
        <taxon>Pseudomonadati</taxon>
        <taxon>Bacteroidota</taxon>
        <taxon>Flavobacteriia</taxon>
        <taxon>Flavobacteriales</taxon>
        <taxon>Flavobacteriaceae</taxon>
        <taxon>Namhaeicola</taxon>
    </lineage>
</organism>